<dbReference type="GO" id="GO:0033588">
    <property type="term" value="C:elongator holoenzyme complex"/>
    <property type="evidence" value="ECO:0007669"/>
    <property type="project" value="InterPro"/>
</dbReference>
<dbReference type="OrthoDB" id="9995306at2759"/>
<protein>
    <recommendedName>
        <fullName evidence="5">Elongator complex protein 5</fullName>
    </recommendedName>
</protein>
<evidence type="ECO:0000313" key="4">
    <source>
        <dbReference type="Proteomes" id="UP000323386"/>
    </source>
</evidence>
<dbReference type="GO" id="GO:0002098">
    <property type="term" value="P:tRNA wobble uridine modification"/>
    <property type="evidence" value="ECO:0007669"/>
    <property type="project" value="InterPro"/>
</dbReference>
<name>A0A5C3ES22_9BASI</name>
<comment type="pathway">
    <text evidence="1">tRNA modification; 5-methoxycarbonylmethyl-2-thiouridine-tRNA biosynthesis.</text>
</comment>
<dbReference type="Proteomes" id="UP000323386">
    <property type="component" value="Unassembled WGS sequence"/>
</dbReference>
<evidence type="ECO:0008006" key="5">
    <source>
        <dbReference type="Google" id="ProtNLM"/>
    </source>
</evidence>
<dbReference type="EMBL" id="OOIP01000001">
    <property type="protein sequence ID" value="SPO35048.1"/>
    <property type="molecule type" value="Genomic_DNA"/>
</dbReference>
<dbReference type="UniPathway" id="UPA00988"/>
<dbReference type="InterPro" id="IPR027417">
    <property type="entry name" value="P-loop_NTPase"/>
</dbReference>
<dbReference type="AlphaFoldDB" id="A0A5C3ES22"/>
<keyword evidence="4" id="KW-1185">Reference proteome</keyword>
<proteinExistence type="inferred from homology"/>
<accession>A0A5C3ES22</accession>
<organism evidence="3 4">
    <name type="scientific">Pseudozyma flocculosa</name>
    <dbReference type="NCBI Taxonomy" id="84751"/>
    <lineage>
        <taxon>Eukaryota</taxon>
        <taxon>Fungi</taxon>
        <taxon>Dikarya</taxon>
        <taxon>Basidiomycota</taxon>
        <taxon>Ustilaginomycotina</taxon>
        <taxon>Ustilaginomycetes</taxon>
        <taxon>Ustilaginales</taxon>
        <taxon>Ustilaginaceae</taxon>
        <taxon>Pseudozyma</taxon>
    </lineage>
</organism>
<dbReference type="Gene3D" id="3.40.50.300">
    <property type="entry name" value="P-loop containing nucleotide triphosphate hydrolases"/>
    <property type="match status" value="1"/>
</dbReference>
<evidence type="ECO:0000256" key="2">
    <source>
        <dbReference type="ARBA" id="ARBA00008837"/>
    </source>
</evidence>
<sequence length="387" mass="40964">MPNLDSLVSFPIPIAGGSAPSSTTASSSRTPIPPATSHILVTDTLDSPASFVLVHFLRAALSAHRSSSQNAAASATAKGKARATEKHIVWLGCDASGLGHWKNLVRRSGVQLDAEISKGRFRHIDAASALLADHTEDAPSRPGPSAPPPKGLKTLYDSIAAQLRQIRLQRQQESQAQDRVGDDAGDAQLAWQAETLIVIDDLSALAWSLETVDSLGRPVDVALHVAKWIRALRALAAKHKACLLTLQHADATSVAKTSSSSNTASDAIDESIFRSLCKTADVWIEVKELGSGRARDCDGEITVHPLVRSSLAPDWTHQSNEDLSEGFEDGTPPLAAFAIETPCPSRAKAMLYRIAHDGQTATSGASGTGTSTGRVQLWARGTGRGFL</sequence>
<comment type="similarity">
    <text evidence="2">Belongs to the ELP6 family.</text>
</comment>
<reference evidence="3 4" key="1">
    <citation type="submission" date="2018-03" db="EMBL/GenBank/DDBJ databases">
        <authorList>
            <person name="Guldener U."/>
        </authorList>
    </citation>
    <scope>NUCLEOTIDE SEQUENCE [LARGE SCALE GENOMIC DNA]</scope>
    <source>
        <strain evidence="3 4">DAOM196992</strain>
    </source>
</reference>
<evidence type="ECO:0000313" key="3">
    <source>
        <dbReference type="EMBL" id="SPO35048.1"/>
    </source>
</evidence>
<dbReference type="PANTHER" id="PTHR16184">
    <property type="entry name" value="ELONGATOR COMPLEX PROTEIN 6"/>
    <property type="match status" value="1"/>
</dbReference>
<evidence type="ECO:0000256" key="1">
    <source>
        <dbReference type="ARBA" id="ARBA00005043"/>
    </source>
</evidence>
<dbReference type="InterPro" id="IPR018627">
    <property type="entry name" value="ELP6"/>
</dbReference>
<gene>
    <name evidence="3" type="ORF">PSFLO_00519</name>
</gene>
<dbReference type="PANTHER" id="PTHR16184:SF6">
    <property type="entry name" value="ELONGATOR COMPLEX PROTEIN 6"/>
    <property type="match status" value="1"/>
</dbReference>